<keyword evidence="2" id="KW-0732">Signal</keyword>
<evidence type="ECO:0000313" key="5">
    <source>
        <dbReference type="Proteomes" id="UP001460270"/>
    </source>
</evidence>
<keyword evidence="1" id="KW-0202">Cytokine</keyword>
<dbReference type="GO" id="GO:0005615">
    <property type="term" value="C:extracellular space"/>
    <property type="evidence" value="ECO:0007669"/>
    <property type="project" value="UniProtKB-KW"/>
</dbReference>
<feature type="domain" description="Chemokine interleukin-8-like" evidence="3">
    <location>
        <begin position="24"/>
        <end position="85"/>
    </location>
</feature>
<dbReference type="GO" id="GO:0008009">
    <property type="term" value="F:chemokine activity"/>
    <property type="evidence" value="ECO:0007669"/>
    <property type="project" value="InterPro"/>
</dbReference>
<organism evidence="4 5">
    <name type="scientific">Mugilogobius chulae</name>
    <name type="common">yellowstripe goby</name>
    <dbReference type="NCBI Taxonomy" id="88201"/>
    <lineage>
        <taxon>Eukaryota</taxon>
        <taxon>Metazoa</taxon>
        <taxon>Chordata</taxon>
        <taxon>Craniata</taxon>
        <taxon>Vertebrata</taxon>
        <taxon>Euteleostomi</taxon>
        <taxon>Actinopterygii</taxon>
        <taxon>Neopterygii</taxon>
        <taxon>Teleostei</taxon>
        <taxon>Neoteleostei</taxon>
        <taxon>Acanthomorphata</taxon>
        <taxon>Gobiaria</taxon>
        <taxon>Gobiiformes</taxon>
        <taxon>Gobioidei</taxon>
        <taxon>Gobiidae</taxon>
        <taxon>Gobionellinae</taxon>
        <taxon>Mugilogobius</taxon>
    </lineage>
</organism>
<dbReference type="SUPFAM" id="SSF54117">
    <property type="entry name" value="Interleukin 8-like chemokines"/>
    <property type="match status" value="1"/>
</dbReference>
<dbReference type="EMBL" id="JBBPFD010000003">
    <property type="protein sequence ID" value="KAK7933753.1"/>
    <property type="molecule type" value="Genomic_DNA"/>
</dbReference>
<evidence type="ECO:0000256" key="2">
    <source>
        <dbReference type="SAM" id="SignalP"/>
    </source>
</evidence>
<dbReference type="Proteomes" id="UP001460270">
    <property type="component" value="Unassembled WGS sequence"/>
</dbReference>
<dbReference type="AlphaFoldDB" id="A0AAW0PSV3"/>
<dbReference type="PRINTS" id="PR00436">
    <property type="entry name" value="INTERLEUKIN8"/>
</dbReference>
<dbReference type="InterPro" id="IPR001089">
    <property type="entry name" value="Chemokine_CXC"/>
</dbReference>
<dbReference type="PRINTS" id="PR00437">
    <property type="entry name" value="SMALLCYTKCXC"/>
</dbReference>
<feature type="chain" id="PRO_5043486039" description="Chemokine interleukin-8-like domain-containing protein" evidence="2">
    <location>
        <begin position="22"/>
        <end position="100"/>
    </location>
</feature>
<accession>A0AAW0PSV3</accession>
<proteinExistence type="predicted"/>
<comment type="caution">
    <text evidence="4">The sequence shown here is derived from an EMBL/GenBank/DDBJ whole genome shotgun (WGS) entry which is preliminary data.</text>
</comment>
<dbReference type="InterPro" id="IPR036048">
    <property type="entry name" value="Interleukin_8-like_sf"/>
</dbReference>
<keyword evidence="5" id="KW-1185">Reference proteome</keyword>
<evidence type="ECO:0000259" key="3">
    <source>
        <dbReference type="SMART" id="SM00199"/>
    </source>
</evidence>
<protein>
    <recommendedName>
        <fullName evidence="3">Chemokine interleukin-8-like domain-containing protein</fullName>
    </recommendedName>
</protein>
<dbReference type="SMART" id="SM00199">
    <property type="entry name" value="SCY"/>
    <property type="match status" value="1"/>
</dbReference>
<dbReference type="PANTHER" id="PTHR12015:SF203">
    <property type="entry name" value="CHEMOKINE INTERLEUKIN-8-LIKE DOMAIN-CONTAINING PROTEIN"/>
    <property type="match status" value="1"/>
</dbReference>
<feature type="signal peptide" evidence="2">
    <location>
        <begin position="1"/>
        <end position="21"/>
    </location>
</feature>
<evidence type="ECO:0000256" key="1">
    <source>
        <dbReference type="ARBA" id="ARBA00022514"/>
    </source>
</evidence>
<reference evidence="5" key="1">
    <citation type="submission" date="2024-04" db="EMBL/GenBank/DDBJ databases">
        <title>Salinicola lusitanus LLJ914,a marine bacterium isolated from the Okinawa Trough.</title>
        <authorList>
            <person name="Li J."/>
        </authorList>
    </citation>
    <scope>NUCLEOTIDE SEQUENCE [LARGE SCALE GENOMIC DNA]</scope>
</reference>
<dbReference type="InterPro" id="IPR039809">
    <property type="entry name" value="Chemokine_b/g/d"/>
</dbReference>
<dbReference type="InterPro" id="IPR001811">
    <property type="entry name" value="Chemokine_IL8-like_dom"/>
</dbReference>
<dbReference type="Gene3D" id="2.40.50.40">
    <property type="match status" value="1"/>
</dbReference>
<name>A0AAW0PSV3_9GOBI</name>
<sequence>MSAKTVLCVAALLLCIASLHARPRFGCVCIRTISKPISLDTVHKIEVRPVSGACRRTEIRITRKNKRVVCANPEDEWVQQMLLDAQRMSETQTPRNENQI</sequence>
<evidence type="ECO:0000313" key="4">
    <source>
        <dbReference type="EMBL" id="KAK7933753.1"/>
    </source>
</evidence>
<dbReference type="GO" id="GO:0006955">
    <property type="term" value="P:immune response"/>
    <property type="evidence" value="ECO:0007669"/>
    <property type="project" value="InterPro"/>
</dbReference>
<dbReference type="Pfam" id="PF00048">
    <property type="entry name" value="IL8"/>
    <property type="match status" value="1"/>
</dbReference>
<dbReference type="PANTHER" id="PTHR12015">
    <property type="entry name" value="SMALL INDUCIBLE CYTOKINE A"/>
    <property type="match status" value="1"/>
</dbReference>
<gene>
    <name evidence="4" type="ORF">WMY93_004649</name>
</gene>